<name>A0ACA9Q039_9GLOM</name>
<proteinExistence type="predicted"/>
<dbReference type="EMBL" id="CAJVPW010033093">
    <property type="protein sequence ID" value="CAG8730271.1"/>
    <property type="molecule type" value="Genomic_DNA"/>
</dbReference>
<organism evidence="1 2">
    <name type="scientific">Cetraspora pellucida</name>
    <dbReference type="NCBI Taxonomy" id="1433469"/>
    <lineage>
        <taxon>Eukaryota</taxon>
        <taxon>Fungi</taxon>
        <taxon>Fungi incertae sedis</taxon>
        <taxon>Mucoromycota</taxon>
        <taxon>Glomeromycotina</taxon>
        <taxon>Glomeromycetes</taxon>
        <taxon>Diversisporales</taxon>
        <taxon>Gigasporaceae</taxon>
        <taxon>Cetraspora</taxon>
    </lineage>
</organism>
<sequence>QEVAENDFAELALNQEQTTELEDNSVVNNTNAKAKLLTDNELMEDTDLINS</sequence>
<keyword evidence="2" id="KW-1185">Reference proteome</keyword>
<reference evidence="1" key="1">
    <citation type="submission" date="2021-06" db="EMBL/GenBank/DDBJ databases">
        <authorList>
            <person name="Kallberg Y."/>
            <person name="Tangrot J."/>
            <person name="Rosling A."/>
        </authorList>
    </citation>
    <scope>NUCLEOTIDE SEQUENCE</scope>
    <source>
        <strain evidence="1">28 12/20/2015</strain>
    </source>
</reference>
<gene>
    <name evidence="1" type="ORF">SPELUC_LOCUS13061</name>
</gene>
<evidence type="ECO:0000313" key="2">
    <source>
        <dbReference type="Proteomes" id="UP000789366"/>
    </source>
</evidence>
<comment type="caution">
    <text evidence="1">The sequence shown here is derived from an EMBL/GenBank/DDBJ whole genome shotgun (WGS) entry which is preliminary data.</text>
</comment>
<protein>
    <submittedName>
        <fullName evidence="1">10686_t:CDS:1</fullName>
    </submittedName>
</protein>
<dbReference type="Proteomes" id="UP000789366">
    <property type="component" value="Unassembled WGS sequence"/>
</dbReference>
<feature type="non-terminal residue" evidence="1">
    <location>
        <position position="51"/>
    </location>
</feature>
<accession>A0ACA9Q039</accession>
<feature type="non-terminal residue" evidence="1">
    <location>
        <position position="1"/>
    </location>
</feature>
<evidence type="ECO:0000313" key="1">
    <source>
        <dbReference type="EMBL" id="CAG8730271.1"/>
    </source>
</evidence>